<feature type="domain" description="Acyltransferase 3" evidence="2">
    <location>
        <begin position="21"/>
        <end position="342"/>
    </location>
</feature>
<feature type="transmembrane region" description="Helical" evidence="1">
    <location>
        <begin position="326"/>
        <end position="348"/>
    </location>
</feature>
<name>A0ABU7L9A0_9NOCA</name>
<feature type="transmembrane region" description="Helical" evidence="1">
    <location>
        <begin position="246"/>
        <end position="265"/>
    </location>
</feature>
<dbReference type="EC" id="2.3.-.-" evidence="3"/>
<protein>
    <submittedName>
        <fullName evidence="3">Acyltransferase</fullName>
        <ecNumber evidence="3">2.3.-.-</ecNumber>
    </submittedName>
</protein>
<dbReference type="Pfam" id="PF01757">
    <property type="entry name" value="Acyl_transf_3"/>
    <property type="match status" value="1"/>
</dbReference>
<keyword evidence="3" id="KW-0012">Acyltransferase</keyword>
<dbReference type="PANTHER" id="PTHR23028">
    <property type="entry name" value="ACETYLTRANSFERASE"/>
    <property type="match status" value="1"/>
</dbReference>
<feature type="transmembrane region" description="Helical" evidence="1">
    <location>
        <begin position="25"/>
        <end position="44"/>
    </location>
</feature>
<evidence type="ECO:0000259" key="2">
    <source>
        <dbReference type="Pfam" id="PF01757"/>
    </source>
</evidence>
<evidence type="ECO:0000313" key="3">
    <source>
        <dbReference type="EMBL" id="MEE2058118.1"/>
    </source>
</evidence>
<organism evidence="3 4">
    <name type="scientific">Rhodococcus artemisiae</name>
    <dbReference type="NCBI Taxonomy" id="714159"/>
    <lineage>
        <taxon>Bacteria</taxon>
        <taxon>Bacillati</taxon>
        <taxon>Actinomycetota</taxon>
        <taxon>Actinomycetes</taxon>
        <taxon>Mycobacteriales</taxon>
        <taxon>Nocardiaceae</taxon>
        <taxon>Rhodococcus</taxon>
    </lineage>
</organism>
<feature type="transmembrane region" description="Helical" evidence="1">
    <location>
        <begin position="271"/>
        <end position="288"/>
    </location>
</feature>
<dbReference type="RefSeq" id="WP_330133355.1">
    <property type="nucleotide sequence ID" value="NZ_JAUTXY010000004.1"/>
</dbReference>
<feature type="transmembrane region" description="Helical" evidence="1">
    <location>
        <begin position="107"/>
        <end position="126"/>
    </location>
</feature>
<feature type="transmembrane region" description="Helical" evidence="1">
    <location>
        <begin position="187"/>
        <end position="207"/>
    </location>
</feature>
<evidence type="ECO:0000256" key="1">
    <source>
        <dbReference type="SAM" id="Phobius"/>
    </source>
</evidence>
<dbReference type="Proteomes" id="UP001336020">
    <property type="component" value="Unassembled WGS sequence"/>
</dbReference>
<dbReference type="GO" id="GO:0016746">
    <property type="term" value="F:acyltransferase activity"/>
    <property type="evidence" value="ECO:0007669"/>
    <property type="project" value="UniProtKB-KW"/>
</dbReference>
<dbReference type="InterPro" id="IPR002656">
    <property type="entry name" value="Acyl_transf_3_dom"/>
</dbReference>
<gene>
    <name evidence="3" type="ORF">Q7514_11365</name>
</gene>
<proteinExistence type="predicted"/>
<feature type="transmembrane region" description="Helical" evidence="1">
    <location>
        <begin position="64"/>
        <end position="87"/>
    </location>
</feature>
<keyword evidence="1" id="KW-1133">Transmembrane helix</keyword>
<keyword evidence="3" id="KW-0808">Transferase</keyword>
<comment type="caution">
    <text evidence="3">The sequence shown here is derived from an EMBL/GenBank/DDBJ whole genome shotgun (WGS) entry which is preliminary data.</text>
</comment>
<evidence type="ECO:0000313" key="4">
    <source>
        <dbReference type="Proteomes" id="UP001336020"/>
    </source>
</evidence>
<feature type="transmembrane region" description="Helical" evidence="1">
    <location>
        <begin position="219"/>
        <end position="239"/>
    </location>
</feature>
<feature type="transmembrane region" description="Helical" evidence="1">
    <location>
        <begin position="300"/>
        <end position="320"/>
    </location>
</feature>
<dbReference type="PANTHER" id="PTHR23028:SF53">
    <property type="entry name" value="ACYL_TRANSF_3 DOMAIN-CONTAINING PROTEIN"/>
    <property type="match status" value="1"/>
</dbReference>
<keyword evidence="4" id="KW-1185">Reference proteome</keyword>
<accession>A0ABU7L9A0</accession>
<reference evidence="3 4" key="1">
    <citation type="submission" date="2023-07" db="EMBL/GenBank/DDBJ databases">
        <authorList>
            <person name="Girao M."/>
            <person name="Carvalho M.F."/>
        </authorList>
    </citation>
    <scope>NUCLEOTIDE SEQUENCE [LARGE SCALE GENOMIC DNA]</scope>
    <source>
        <strain evidence="3 4">YIM65754</strain>
    </source>
</reference>
<dbReference type="EMBL" id="JAUTXY010000004">
    <property type="protein sequence ID" value="MEE2058118.1"/>
    <property type="molecule type" value="Genomic_DNA"/>
</dbReference>
<dbReference type="InterPro" id="IPR050879">
    <property type="entry name" value="Acyltransferase_3"/>
</dbReference>
<sequence>MSRPLFDVPTRGAEAPRVQLPGLDLLRFLAAIAVVYSHICFYLIDDLGTGWWFIDVVHAVLTQGAGLNMHLSFVGVAAFMMLTGLLITRSAIRQPRGKFLIARAARLVPAFWVCILAAILLVRFGINGMFSGHTTVTDGEAALSFFLGAFFLKPQVAVLGVAWTLAVQIAFYLFCVSGRSLLRAKPIVMPLLGAALCMLVIIYNLYMPEPYTVPFLSKIAATLPTVFLGQIAYLAWAGLISVRGLLVALIAQVQVIVLATDMQVYWAGSHYLWTISVVFAVVVLLSRYDGRIGRLRIVHWVSTRSYAIYLVHTLVMYRIYENTVGFVGMTGAVICLLLGVALASELVYRGVEVPAARWISNQWLHPKRPAVAEKVTARTHA</sequence>
<feature type="transmembrane region" description="Helical" evidence="1">
    <location>
        <begin position="156"/>
        <end position="175"/>
    </location>
</feature>
<keyword evidence="1" id="KW-0472">Membrane</keyword>
<keyword evidence="1" id="KW-0812">Transmembrane</keyword>